<feature type="region of interest" description="Disordered" evidence="1">
    <location>
        <begin position="88"/>
        <end position="126"/>
    </location>
</feature>
<name>A0A420I4Y3_9PEZI</name>
<evidence type="ECO:0000313" key="3">
    <source>
        <dbReference type="Proteomes" id="UP000285405"/>
    </source>
</evidence>
<evidence type="ECO:0000256" key="1">
    <source>
        <dbReference type="SAM" id="MobiDB-lite"/>
    </source>
</evidence>
<protein>
    <submittedName>
        <fullName evidence="2">Uncharacterized protein</fullName>
    </submittedName>
</protein>
<feature type="compositionally biased region" description="Low complexity" evidence="1">
    <location>
        <begin position="97"/>
        <end position="106"/>
    </location>
</feature>
<comment type="caution">
    <text evidence="2">The sequence shown here is derived from an EMBL/GenBank/DDBJ whole genome shotgun (WGS) entry which is preliminary data.</text>
</comment>
<reference evidence="2 3" key="1">
    <citation type="journal article" date="2018" name="BMC Genomics">
        <title>Comparative genome analyses reveal sequence features reflecting distinct modes of host-adaptation between dicot and monocot powdery mildew.</title>
        <authorList>
            <person name="Wu Y."/>
            <person name="Ma X."/>
            <person name="Pan Z."/>
            <person name="Kale S.D."/>
            <person name="Song Y."/>
            <person name="King H."/>
            <person name="Zhang Q."/>
            <person name="Presley C."/>
            <person name="Deng X."/>
            <person name="Wei C.I."/>
            <person name="Xiao S."/>
        </authorList>
    </citation>
    <scope>NUCLEOTIDE SEQUENCE [LARGE SCALE GENOMIC DNA]</scope>
    <source>
        <strain evidence="2">UCSC1</strain>
    </source>
</reference>
<proteinExistence type="predicted"/>
<dbReference type="AlphaFoldDB" id="A0A420I4Y3"/>
<dbReference type="EMBL" id="MCBR01012948">
    <property type="protein sequence ID" value="RKF64768.1"/>
    <property type="molecule type" value="Genomic_DNA"/>
</dbReference>
<sequence length="147" mass="17055">MLRYSWSLNHSDKPFKEKKEFGEPEELDRWTTFERGKRCKGYVTAVICPYDSCSHEVSLGRKKKLKEKKRTITRVHWRRDGSAMPLITSFQSHSKGGLDLSGGSDDTPSRPHTWKRGSLGSHQGTDGHEVFFFFSRRTKTETERENC</sequence>
<evidence type="ECO:0000313" key="2">
    <source>
        <dbReference type="EMBL" id="RKF64768.1"/>
    </source>
</evidence>
<accession>A0A420I4Y3</accession>
<gene>
    <name evidence="2" type="ORF">GcC1_129001</name>
</gene>
<organism evidence="2 3">
    <name type="scientific">Golovinomyces cichoracearum</name>
    <dbReference type="NCBI Taxonomy" id="62708"/>
    <lineage>
        <taxon>Eukaryota</taxon>
        <taxon>Fungi</taxon>
        <taxon>Dikarya</taxon>
        <taxon>Ascomycota</taxon>
        <taxon>Pezizomycotina</taxon>
        <taxon>Leotiomycetes</taxon>
        <taxon>Erysiphales</taxon>
        <taxon>Erysiphaceae</taxon>
        <taxon>Golovinomyces</taxon>
    </lineage>
</organism>
<dbReference type="Proteomes" id="UP000285405">
    <property type="component" value="Unassembled WGS sequence"/>
</dbReference>